<dbReference type="InterPro" id="IPR036420">
    <property type="entry name" value="BRCT_dom_sf"/>
</dbReference>
<feature type="compositionally biased region" description="Low complexity" evidence="2">
    <location>
        <begin position="74"/>
        <end position="85"/>
    </location>
</feature>
<dbReference type="GeneID" id="59328088"/>
<evidence type="ECO:0000259" key="3">
    <source>
        <dbReference type="Pfam" id="PF16991"/>
    </source>
</evidence>
<evidence type="ECO:0000313" key="4">
    <source>
        <dbReference type="EMBL" id="QLL34822.1"/>
    </source>
</evidence>
<protein>
    <recommendedName>
        <fullName evidence="3">Sir4 SID domain-containing protein</fullName>
    </recommendedName>
</protein>
<evidence type="ECO:0000256" key="2">
    <source>
        <dbReference type="SAM" id="MobiDB-lite"/>
    </source>
</evidence>
<dbReference type="Gene3D" id="3.40.50.10190">
    <property type="entry name" value="BRCT domain"/>
    <property type="match status" value="1"/>
</dbReference>
<feature type="compositionally biased region" description="Basic and acidic residues" evidence="2">
    <location>
        <begin position="1032"/>
        <end position="1044"/>
    </location>
</feature>
<feature type="compositionally biased region" description="Low complexity" evidence="2">
    <location>
        <begin position="1"/>
        <end position="23"/>
    </location>
</feature>
<feature type="coiled-coil region" evidence="1">
    <location>
        <begin position="1181"/>
        <end position="1243"/>
    </location>
</feature>
<dbReference type="Pfam" id="PF16991">
    <property type="entry name" value="SIR4_SID"/>
    <property type="match status" value="1"/>
</dbReference>
<feature type="region of interest" description="Disordered" evidence="2">
    <location>
        <begin position="1131"/>
        <end position="1151"/>
    </location>
</feature>
<evidence type="ECO:0000313" key="5">
    <source>
        <dbReference type="Proteomes" id="UP000515788"/>
    </source>
</evidence>
<feature type="region of interest" description="Disordered" evidence="2">
    <location>
        <begin position="1"/>
        <end position="112"/>
    </location>
</feature>
<feature type="region of interest" description="Disordered" evidence="2">
    <location>
        <begin position="627"/>
        <end position="690"/>
    </location>
</feature>
<feature type="compositionally biased region" description="Acidic residues" evidence="2">
    <location>
        <begin position="627"/>
        <end position="637"/>
    </location>
</feature>
<evidence type="ECO:0000256" key="1">
    <source>
        <dbReference type="SAM" id="Coils"/>
    </source>
</evidence>
<feature type="compositionally biased region" description="Basic and acidic residues" evidence="2">
    <location>
        <begin position="224"/>
        <end position="256"/>
    </location>
</feature>
<dbReference type="Gene3D" id="1.20.5.730">
    <property type="entry name" value="Single helix bin"/>
    <property type="match status" value="1"/>
</dbReference>
<feature type="compositionally biased region" description="Low complexity" evidence="2">
    <location>
        <begin position="286"/>
        <end position="295"/>
    </location>
</feature>
<dbReference type="SUPFAM" id="SSF90242">
    <property type="entry name" value="Dimerization motif of sir4"/>
    <property type="match status" value="1"/>
</dbReference>
<reference evidence="4 5" key="1">
    <citation type="submission" date="2020-06" db="EMBL/GenBank/DDBJ databases">
        <title>The yeast mating-type switching endonuclease HO is a domesticated member of an unorthodox homing genetic element family.</title>
        <authorList>
            <person name="Coughlan A.Y."/>
            <person name="Lombardi L."/>
            <person name="Braun-Galleani S."/>
            <person name="Martos A.R."/>
            <person name="Galeote V."/>
            <person name="Bigey F."/>
            <person name="Dequin S."/>
            <person name="Byrne K.P."/>
            <person name="Wolfe K.H."/>
        </authorList>
    </citation>
    <scope>NUCLEOTIDE SEQUENCE [LARGE SCALE GENOMIC DNA]</scope>
    <source>
        <strain evidence="4 5">CBS764</strain>
    </source>
</reference>
<dbReference type="InterPro" id="IPR031556">
    <property type="entry name" value="SIR4_SID"/>
</dbReference>
<dbReference type="OrthoDB" id="4070763at2759"/>
<feature type="compositionally biased region" description="Basic and acidic residues" evidence="2">
    <location>
        <begin position="299"/>
        <end position="317"/>
    </location>
</feature>
<keyword evidence="1" id="KW-0175">Coiled coil</keyword>
<feature type="domain" description="Sir4 SID" evidence="3">
    <location>
        <begin position="622"/>
        <end position="779"/>
    </location>
</feature>
<proteinExistence type="predicted"/>
<dbReference type="Gene3D" id="6.10.140.1820">
    <property type="match status" value="1"/>
</dbReference>
<dbReference type="AlphaFoldDB" id="A0A7G3ZMT6"/>
<accession>A0A7G3ZMT6</accession>
<sequence>MQNDSDSSSGSSVSPASRSSPISTQTIPLLSKLPAAEQSRVSDEPSLLDNRTPPPRQIPLFRFTPTAESWKQKSTSASPSASRPALGIVPQSKSSPKNKKATDQEKLLKPTRIPKDRLLSLLRSKSKVGNFHNVTVNKADMQQLSRSGTTIPEFISVNQSTRVRTAPSEKVTERPGEGGHTNLGELAHEKLTPYEVFSKNRTFTSSVKNLLQLDISNQATKQAPDAKVHKEMPTIESDSTQRSDAVEKPPAAKEETQLPSAINDTSRKIESSVARKRTFDVAMSEDQQSAADAASPNKYFKEAEHGTAVAEDRERNSDIVSMNKDFKAPRSDAVIAEDQRPKAGAASLNKNVRMPRNIEANQEQDLGTDTVSLNNNSKPQAHGEVTSLSKIPSVASLLNNEEDYNARDIIKDRSPSSESNKDIPAVVSHTRTLTANRDAKSTSAGIHKAPQESSEMRNSVGNQKQEQFNKENNILNPVHPTTAKKSMDSGPLMGIAEKWNNALLQEPPNTSSQRQALADLFTKLYQNNMLIKSEDTHSIDGSARSTSGLDEDRKPEHPVEARIVTDIELFTSEKINDKRPNITPRQKPHHLRGAVVIQDTAPPKLAADQQLEEDKNLSRPQLFYLTDSEETSTDNEEQSPKGFVNPGRNESPKAHSSVQRPVSHGTLHENSSIDRPISAGKDSLHQDPEVERRRINRELAIKVRAKFDEKSWFSKSTVMNLVEPGIAKHSSMASHPKVSVTNNICSTENYEHSHAYYYQQLHKRSKLEFIPLRGPLAAEFGKEGKQSPSKVLAGSSLPKQVRLPEKRPGEMWKRSWRALLQTRSILFDFGPGPSSQKSDNLHSKQIAQLRRIFDSEFGTRIASQLDADVEIVISSDNFKAAKAVESILNDPLRASALNKNLRVWSIEKAYQFLENMGINVKEWTKQASATEESVTKATVKQVPISKIPATGTMKVGADNAIAKGAEAKEHVVKGPFAGERVAEDSNFLKEWTKRATATEESVPKATIKQVPASKMPATGTMEVGAEKAIAKGAEAKERVSKEPTAEGNIARKPHTRETITEEPVAKVPAAKEPVVRIFAPNMAPLTKAFAVQSSTARLGVNKILGTKTRIRDTTTTTNAPEKTAIIESVKPAHKESRQETAPTGRNAVQQSQTSVAEIVDIDMDKTDSESDALEEEFEPILREASEQLEKKDKQIEAARKLILALCQDVMKKELEITSLHGKLKVSERQLKEKDKSIEDYTEALYQRELQLRKITKNKRDLANRFD</sequence>
<dbReference type="RefSeq" id="XP_037141496.1">
    <property type="nucleotide sequence ID" value="XM_037285600.1"/>
</dbReference>
<feature type="region of interest" description="Disordered" evidence="2">
    <location>
        <begin position="161"/>
        <end position="183"/>
    </location>
</feature>
<organism evidence="4 5">
    <name type="scientific">Torulaspora globosa</name>
    <dbReference type="NCBI Taxonomy" id="48254"/>
    <lineage>
        <taxon>Eukaryota</taxon>
        <taxon>Fungi</taxon>
        <taxon>Dikarya</taxon>
        <taxon>Ascomycota</taxon>
        <taxon>Saccharomycotina</taxon>
        <taxon>Saccharomycetes</taxon>
        <taxon>Saccharomycetales</taxon>
        <taxon>Saccharomycetaceae</taxon>
        <taxon>Torulaspora</taxon>
    </lineage>
</organism>
<feature type="region of interest" description="Disordered" evidence="2">
    <location>
        <begin position="536"/>
        <end position="560"/>
    </location>
</feature>
<feature type="region of interest" description="Disordered" evidence="2">
    <location>
        <begin position="575"/>
        <end position="594"/>
    </location>
</feature>
<feature type="region of interest" description="Disordered" evidence="2">
    <location>
        <begin position="1032"/>
        <end position="1058"/>
    </location>
</feature>
<gene>
    <name evidence="4" type="ORF">HG536_0H01970</name>
</gene>
<keyword evidence="5" id="KW-1185">Reference proteome</keyword>
<name>A0A7G3ZMT6_9SACH</name>
<dbReference type="KEGG" id="tgb:HG536_0H01970"/>
<dbReference type="EMBL" id="CP059253">
    <property type="protein sequence ID" value="QLL34822.1"/>
    <property type="molecule type" value="Genomic_DNA"/>
</dbReference>
<feature type="compositionally biased region" description="Basic and acidic residues" evidence="2">
    <location>
        <begin position="100"/>
        <end position="112"/>
    </location>
</feature>
<feature type="region of interest" description="Disordered" evidence="2">
    <location>
        <begin position="436"/>
        <end position="457"/>
    </location>
</feature>
<dbReference type="CDD" id="cd13746">
    <property type="entry name" value="Sir4p-SID_like"/>
    <property type="match status" value="1"/>
</dbReference>
<feature type="region of interest" description="Disordered" evidence="2">
    <location>
        <begin position="220"/>
        <end position="321"/>
    </location>
</feature>
<feature type="compositionally biased region" description="Basic and acidic residues" evidence="2">
    <location>
        <begin position="550"/>
        <end position="560"/>
    </location>
</feature>
<feature type="compositionally biased region" description="Polar residues" evidence="2">
    <location>
        <begin position="1139"/>
        <end position="1151"/>
    </location>
</feature>
<dbReference type="Proteomes" id="UP000515788">
    <property type="component" value="Chromosome 8"/>
</dbReference>